<accession>A0A2G8KCC1</accession>
<dbReference type="Pfam" id="PF12937">
    <property type="entry name" value="F-box-like"/>
    <property type="match status" value="1"/>
</dbReference>
<evidence type="ECO:0000313" key="5">
    <source>
        <dbReference type="EMBL" id="PIK45609.1"/>
    </source>
</evidence>
<dbReference type="SUPFAM" id="SSF50978">
    <property type="entry name" value="WD40 repeat-like"/>
    <property type="match status" value="1"/>
</dbReference>
<dbReference type="SUPFAM" id="SSF81383">
    <property type="entry name" value="F-box domain"/>
    <property type="match status" value="1"/>
</dbReference>
<dbReference type="GO" id="GO:0043130">
    <property type="term" value="F:ubiquitin binding"/>
    <property type="evidence" value="ECO:0007669"/>
    <property type="project" value="TreeGrafter"/>
</dbReference>
<feature type="repeat" description="WD" evidence="3">
    <location>
        <begin position="318"/>
        <end position="357"/>
    </location>
</feature>
<dbReference type="PROSITE" id="PS50082">
    <property type="entry name" value="WD_REPEATS_2"/>
    <property type="match status" value="4"/>
</dbReference>
<dbReference type="PANTHER" id="PTHR19849">
    <property type="entry name" value="PHOSPHOLIPASE A-2-ACTIVATING PROTEIN"/>
    <property type="match status" value="1"/>
</dbReference>
<dbReference type="CDD" id="cd00200">
    <property type="entry name" value="WD40"/>
    <property type="match status" value="1"/>
</dbReference>
<dbReference type="InterPro" id="IPR036047">
    <property type="entry name" value="F-box-like_dom_sf"/>
</dbReference>
<dbReference type="PANTHER" id="PTHR19849:SF1">
    <property type="entry name" value="F-BOX_WD REPEAT-CONTAINING PROTEIN 7"/>
    <property type="match status" value="1"/>
</dbReference>
<dbReference type="STRING" id="307972.A0A2G8KCC1"/>
<dbReference type="GO" id="GO:0043161">
    <property type="term" value="P:proteasome-mediated ubiquitin-dependent protein catabolic process"/>
    <property type="evidence" value="ECO:0007669"/>
    <property type="project" value="TreeGrafter"/>
</dbReference>
<dbReference type="PROSITE" id="PS00678">
    <property type="entry name" value="WD_REPEATS_1"/>
    <property type="match status" value="3"/>
</dbReference>
<feature type="repeat" description="WD" evidence="3">
    <location>
        <begin position="398"/>
        <end position="428"/>
    </location>
</feature>
<dbReference type="InterPro" id="IPR001680">
    <property type="entry name" value="WD40_rpt"/>
</dbReference>
<proteinExistence type="predicted"/>
<dbReference type="Gene3D" id="2.130.10.10">
    <property type="entry name" value="YVTN repeat-like/Quinoprotein amine dehydrogenase"/>
    <property type="match status" value="3"/>
</dbReference>
<dbReference type="GO" id="GO:0010992">
    <property type="term" value="P:ubiquitin recycling"/>
    <property type="evidence" value="ECO:0007669"/>
    <property type="project" value="TreeGrafter"/>
</dbReference>
<dbReference type="PRINTS" id="PR00320">
    <property type="entry name" value="GPROTEINBRPT"/>
</dbReference>
<dbReference type="InterPro" id="IPR001810">
    <property type="entry name" value="F-box_dom"/>
</dbReference>
<organism evidence="5 6">
    <name type="scientific">Stichopus japonicus</name>
    <name type="common">Sea cucumber</name>
    <dbReference type="NCBI Taxonomy" id="307972"/>
    <lineage>
        <taxon>Eukaryota</taxon>
        <taxon>Metazoa</taxon>
        <taxon>Echinodermata</taxon>
        <taxon>Eleutherozoa</taxon>
        <taxon>Echinozoa</taxon>
        <taxon>Holothuroidea</taxon>
        <taxon>Aspidochirotacea</taxon>
        <taxon>Aspidochirotida</taxon>
        <taxon>Stichopodidae</taxon>
        <taxon>Apostichopus</taxon>
    </lineage>
</organism>
<protein>
    <submittedName>
        <fullName evidence="5">Putative F-box/WD repeat-containing protein 7-like</fullName>
    </submittedName>
</protein>
<dbReference type="InterPro" id="IPR036322">
    <property type="entry name" value="WD40_repeat_dom_sf"/>
</dbReference>
<evidence type="ECO:0000259" key="4">
    <source>
        <dbReference type="PROSITE" id="PS50181"/>
    </source>
</evidence>
<dbReference type="GO" id="GO:0005737">
    <property type="term" value="C:cytoplasm"/>
    <property type="evidence" value="ECO:0007669"/>
    <property type="project" value="TreeGrafter"/>
</dbReference>
<feature type="repeat" description="WD" evidence="3">
    <location>
        <begin position="358"/>
        <end position="397"/>
    </location>
</feature>
<dbReference type="Gene3D" id="1.20.1280.50">
    <property type="match status" value="1"/>
</dbReference>
<dbReference type="Pfam" id="PF00400">
    <property type="entry name" value="WD40"/>
    <property type="match status" value="7"/>
</dbReference>
<dbReference type="OrthoDB" id="19711at2759"/>
<reference evidence="5 6" key="1">
    <citation type="journal article" date="2017" name="PLoS Biol.">
        <title>The sea cucumber genome provides insights into morphological evolution and visceral regeneration.</title>
        <authorList>
            <person name="Zhang X."/>
            <person name="Sun L."/>
            <person name="Yuan J."/>
            <person name="Sun Y."/>
            <person name="Gao Y."/>
            <person name="Zhang L."/>
            <person name="Li S."/>
            <person name="Dai H."/>
            <person name="Hamel J.F."/>
            <person name="Liu C."/>
            <person name="Yu Y."/>
            <person name="Liu S."/>
            <person name="Lin W."/>
            <person name="Guo K."/>
            <person name="Jin S."/>
            <person name="Xu P."/>
            <person name="Storey K.B."/>
            <person name="Huan P."/>
            <person name="Zhang T."/>
            <person name="Zhou Y."/>
            <person name="Zhang J."/>
            <person name="Lin C."/>
            <person name="Li X."/>
            <person name="Xing L."/>
            <person name="Huo D."/>
            <person name="Sun M."/>
            <person name="Wang L."/>
            <person name="Mercier A."/>
            <person name="Li F."/>
            <person name="Yang H."/>
            <person name="Xiang J."/>
        </authorList>
    </citation>
    <scope>NUCLEOTIDE SEQUENCE [LARGE SCALE GENOMIC DNA]</scope>
    <source>
        <strain evidence="5">Shaxun</strain>
        <tissue evidence="5">Muscle</tissue>
    </source>
</reference>
<dbReference type="Proteomes" id="UP000230750">
    <property type="component" value="Unassembled WGS sequence"/>
</dbReference>
<dbReference type="EMBL" id="MRZV01000702">
    <property type="protein sequence ID" value="PIK45609.1"/>
    <property type="molecule type" value="Genomic_DNA"/>
</dbReference>
<dbReference type="PROSITE" id="PS50181">
    <property type="entry name" value="FBOX"/>
    <property type="match status" value="1"/>
</dbReference>
<dbReference type="GO" id="GO:0005634">
    <property type="term" value="C:nucleus"/>
    <property type="evidence" value="ECO:0007669"/>
    <property type="project" value="TreeGrafter"/>
</dbReference>
<feature type="repeat" description="WD" evidence="3">
    <location>
        <begin position="198"/>
        <end position="237"/>
    </location>
</feature>
<feature type="domain" description="F-box" evidence="4">
    <location>
        <begin position="75"/>
        <end position="121"/>
    </location>
</feature>
<keyword evidence="2" id="KW-0677">Repeat</keyword>
<sequence length="488" mass="54354">MCSSPTASCKQVMKQISVRIRMKTFDEKLNIVCEIFENLTSSEQVETIKALLIKCQPPQLNTVQEVLQTQLLYDADFSQFLPQELITKIFSYLSAGELSRVACSNKHWRDVANCDVLWQKFCRDKGWLHYGIDHDLSMEQPSPRSKGSAISSPTFSEDNLIRFPSTLNPTCRWKEVFIRAAHLDKNWATGCYKIALPLRGHRGKVTCIDSDGQIIVSGSTDGTVRVWDVFSGQCLDVINGHSDSVTCLQMMDTEVITGCADSIISVFEISSATCKKILNGHEKGIIDLKCDGKHLVSSAGDFMIRIWSWPSGSCQHILSGHVDEIETLSLYEGLVMSTSWDSSCKLWDINQGICIQTLSGHTEIVFCCQFDDVKAVTGAGDGTLKIWNLTTGECTDTLIGHQDDVYCLQYDEDVIASGSADSTVILWNHSGECLRVMDGHIGVVRCLRLMNGRLVTGGDRKKIMVWDGKVIVVAVDMIAMIWYVCWLS</sequence>
<evidence type="ECO:0000313" key="6">
    <source>
        <dbReference type="Proteomes" id="UP000230750"/>
    </source>
</evidence>
<comment type="caution">
    <text evidence="5">The sequence shown here is derived from an EMBL/GenBank/DDBJ whole genome shotgun (WGS) entry which is preliminary data.</text>
</comment>
<keyword evidence="1 3" id="KW-0853">WD repeat</keyword>
<evidence type="ECO:0000256" key="2">
    <source>
        <dbReference type="ARBA" id="ARBA00022737"/>
    </source>
</evidence>
<keyword evidence="6" id="KW-1185">Reference proteome</keyword>
<name>A0A2G8KCC1_STIJA</name>
<gene>
    <name evidence="5" type="ORF">BSL78_17544</name>
</gene>
<dbReference type="InterPro" id="IPR020472">
    <property type="entry name" value="WD40_PAC1"/>
</dbReference>
<evidence type="ECO:0000256" key="3">
    <source>
        <dbReference type="PROSITE-ProRule" id="PRU00221"/>
    </source>
</evidence>
<evidence type="ECO:0000256" key="1">
    <source>
        <dbReference type="ARBA" id="ARBA00022574"/>
    </source>
</evidence>
<dbReference type="InterPro" id="IPR015943">
    <property type="entry name" value="WD40/YVTN_repeat-like_dom_sf"/>
</dbReference>
<dbReference type="PROSITE" id="PS50294">
    <property type="entry name" value="WD_REPEATS_REGION"/>
    <property type="match status" value="3"/>
</dbReference>
<dbReference type="InterPro" id="IPR019775">
    <property type="entry name" value="WD40_repeat_CS"/>
</dbReference>
<dbReference type="AlphaFoldDB" id="A0A2G8KCC1"/>
<dbReference type="SMART" id="SM00320">
    <property type="entry name" value="WD40"/>
    <property type="match status" value="7"/>
</dbReference>